<accession>A0AAN9UT99</accession>
<feature type="region of interest" description="Disordered" evidence="1">
    <location>
        <begin position="208"/>
        <end position="363"/>
    </location>
</feature>
<organism evidence="3 4">
    <name type="scientific">Diatrype stigma</name>
    <dbReference type="NCBI Taxonomy" id="117547"/>
    <lineage>
        <taxon>Eukaryota</taxon>
        <taxon>Fungi</taxon>
        <taxon>Dikarya</taxon>
        <taxon>Ascomycota</taxon>
        <taxon>Pezizomycotina</taxon>
        <taxon>Sordariomycetes</taxon>
        <taxon>Xylariomycetidae</taxon>
        <taxon>Xylariales</taxon>
        <taxon>Diatrypaceae</taxon>
        <taxon>Diatrype</taxon>
    </lineage>
</organism>
<dbReference type="EMBL" id="JAKJXP020000077">
    <property type="protein sequence ID" value="KAK7749159.1"/>
    <property type="molecule type" value="Genomic_DNA"/>
</dbReference>
<dbReference type="Proteomes" id="UP001320420">
    <property type="component" value="Unassembled WGS sequence"/>
</dbReference>
<feature type="compositionally biased region" description="Low complexity" evidence="1">
    <location>
        <begin position="268"/>
        <end position="283"/>
    </location>
</feature>
<gene>
    <name evidence="3" type="ORF">SLS62_008339</name>
</gene>
<comment type="caution">
    <text evidence="3">The sequence shown here is derived from an EMBL/GenBank/DDBJ whole genome shotgun (WGS) entry which is preliminary data.</text>
</comment>
<name>A0AAN9UT99_9PEZI</name>
<sequence length="363" mass="38695">MPVTMRIRILTPNPDIQYIAGCTDPNYSHPACPQKLYFQDQQWLGLVRCGTSDDVTKKDEEWAGCKEKPNQSLDVAPSKCDCDGKQPLFKDSPSLDGVASLPSDLDGTISYYPGHTPTMRSTKTPPASSPTSSAGPSSAASSSTSTSDPPITSSPTTNSPSILTSSAAPDAPGLSLGAKLGAGIGSGAGVLLIGAMVFMAILLRKRKKNQQQQQGDRVTTQPDGHPPATEVTRAVNHGEDPLGPTTPSEFRSELPADEPKSARSNMTSSSAGSPLASPAMLPPYNHRQHGVAAAPQQQQRYQAYDPRVHGDYGSQQQQQQRPMGAQTPGRYGSIPISLHHPETQQQQQQQQQPPMPHVSEMQG</sequence>
<evidence type="ECO:0000256" key="1">
    <source>
        <dbReference type="SAM" id="MobiDB-lite"/>
    </source>
</evidence>
<evidence type="ECO:0000256" key="2">
    <source>
        <dbReference type="SAM" id="Phobius"/>
    </source>
</evidence>
<feature type="transmembrane region" description="Helical" evidence="2">
    <location>
        <begin position="180"/>
        <end position="203"/>
    </location>
</feature>
<feature type="compositionally biased region" description="Basic and acidic residues" evidence="1">
    <location>
        <begin position="250"/>
        <end position="261"/>
    </location>
</feature>
<feature type="region of interest" description="Disordered" evidence="1">
    <location>
        <begin position="109"/>
        <end position="166"/>
    </location>
</feature>
<dbReference type="AlphaFoldDB" id="A0AAN9UT99"/>
<evidence type="ECO:0000313" key="4">
    <source>
        <dbReference type="Proteomes" id="UP001320420"/>
    </source>
</evidence>
<keyword evidence="2" id="KW-0812">Transmembrane</keyword>
<protein>
    <submittedName>
        <fullName evidence="3">Uncharacterized protein</fullName>
    </submittedName>
</protein>
<keyword evidence="2" id="KW-1133">Transmembrane helix</keyword>
<feature type="compositionally biased region" description="Low complexity" evidence="1">
    <location>
        <begin position="292"/>
        <end position="305"/>
    </location>
</feature>
<keyword evidence="2" id="KW-0472">Membrane</keyword>
<proteinExistence type="predicted"/>
<keyword evidence="4" id="KW-1185">Reference proteome</keyword>
<evidence type="ECO:0000313" key="3">
    <source>
        <dbReference type="EMBL" id="KAK7749159.1"/>
    </source>
</evidence>
<feature type="compositionally biased region" description="Low complexity" evidence="1">
    <location>
        <begin position="121"/>
        <end position="166"/>
    </location>
</feature>
<reference evidence="3 4" key="1">
    <citation type="submission" date="2024-02" db="EMBL/GenBank/DDBJ databases">
        <title>De novo assembly and annotation of 12 fungi associated with fruit tree decline syndrome in Ontario, Canada.</title>
        <authorList>
            <person name="Sulman M."/>
            <person name="Ellouze W."/>
            <person name="Ilyukhin E."/>
        </authorList>
    </citation>
    <scope>NUCLEOTIDE SEQUENCE [LARGE SCALE GENOMIC DNA]</scope>
    <source>
        <strain evidence="3 4">M11/M66-122</strain>
    </source>
</reference>